<gene>
    <name evidence="6" type="ORF">ILEXP_LOCUS14638</name>
</gene>
<dbReference type="Pfam" id="PF17681">
    <property type="entry name" value="GCP_N_terminal"/>
    <property type="match status" value="1"/>
</dbReference>
<keyword evidence="7" id="KW-1185">Reference proteome</keyword>
<comment type="caution">
    <text evidence="6">The sequence shown here is derived from an EMBL/GenBank/DDBJ whole genome shotgun (WGS) entry which is preliminary data.</text>
</comment>
<evidence type="ECO:0000256" key="3">
    <source>
        <dbReference type="ARBA" id="ARBA00023212"/>
    </source>
</evidence>
<comment type="function">
    <text evidence="4">Component of the gamma-tubulin ring complex (gTuRC) which mediates microtubule nucleation.</text>
</comment>
<dbReference type="GO" id="GO:0005874">
    <property type="term" value="C:microtubule"/>
    <property type="evidence" value="ECO:0007669"/>
    <property type="project" value="UniProtKB-KW"/>
</dbReference>
<name>A0ABC8RQC2_9AQUA</name>
<reference evidence="6 7" key="1">
    <citation type="submission" date="2024-02" db="EMBL/GenBank/DDBJ databases">
        <authorList>
            <person name="Vignale AGUSTIN F."/>
            <person name="Sosa J E."/>
            <person name="Modenutti C."/>
        </authorList>
    </citation>
    <scope>NUCLEOTIDE SEQUENCE [LARGE SCALE GENOMIC DNA]</scope>
</reference>
<proteinExistence type="inferred from homology"/>
<comment type="subcellular location">
    <subcellularLocation>
        <location evidence="4">Cytoplasm</location>
        <location evidence="4">Cytoskeleton</location>
        <location evidence="4">Microtubule organizing center</location>
    </subcellularLocation>
</comment>
<dbReference type="Proteomes" id="UP001642360">
    <property type="component" value="Unassembled WGS sequence"/>
</dbReference>
<dbReference type="InterPro" id="IPR007259">
    <property type="entry name" value="GCP"/>
</dbReference>
<sequence length="130" mass="14250">MVAQLEHQFRLGRLSIQGLWFYCQPMMGPMQALSTVIKKASANNFVGAAVLNLLQSQAKARAGDHVVRSLLERMIQCASFAYLGMLERAAYGASMLYVPKGAGVLYVPKGAGVLYVPKAARVLYVPYCYD</sequence>
<feature type="domain" description="Gamma tubulin complex component protein N-terminal" evidence="5">
    <location>
        <begin position="1"/>
        <end position="88"/>
    </location>
</feature>
<dbReference type="PANTHER" id="PTHR19302:SF13">
    <property type="entry name" value="GAMMA-TUBULIN COMPLEX COMPONENT 2"/>
    <property type="match status" value="1"/>
</dbReference>
<dbReference type="AlphaFoldDB" id="A0ABC8RQC2"/>
<dbReference type="PANTHER" id="PTHR19302">
    <property type="entry name" value="GAMMA TUBULIN COMPLEX PROTEIN"/>
    <property type="match status" value="1"/>
</dbReference>
<accession>A0ABC8RQC2</accession>
<keyword evidence="2 4" id="KW-0493">Microtubule</keyword>
<evidence type="ECO:0000256" key="4">
    <source>
        <dbReference type="RuleBase" id="RU363050"/>
    </source>
</evidence>
<dbReference type="GO" id="GO:0005815">
    <property type="term" value="C:microtubule organizing center"/>
    <property type="evidence" value="ECO:0007669"/>
    <property type="project" value="UniProtKB-SubCell"/>
</dbReference>
<comment type="similarity">
    <text evidence="4">Belongs to the TUBGCP family.</text>
</comment>
<organism evidence="6 7">
    <name type="scientific">Ilex paraguariensis</name>
    <name type="common">yerba mate</name>
    <dbReference type="NCBI Taxonomy" id="185542"/>
    <lineage>
        <taxon>Eukaryota</taxon>
        <taxon>Viridiplantae</taxon>
        <taxon>Streptophyta</taxon>
        <taxon>Embryophyta</taxon>
        <taxon>Tracheophyta</taxon>
        <taxon>Spermatophyta</taxon>
        <taxon>Magnoliopsida</taxon>
        <taxon>eudicotyledons</taxon>
        <taxon>Gunneridae</taxon>
        <taxon>Pentapetalae</taxon>
        <taxon>asterids</taxon>
        <taxon>campanulids</taxon>
        <taxon>Aquifoliales</taxon>
        <taxon>Aquifoliaceae</taxon>
        <taxon>Ilex</taxon>
    </lineage>
</organism>
<evidence type="ECO:0000256" key="2">
    <source>
        <dbReference type="ARBA" id="ARBA00022701"/>
    </source>
</evidence>
<evidence type="ECO:0000259" key="5">
    <source>
        <dbReference type="Pfam" id="PF17681"/>
    </source>
</evidence>
<evidence type="ECO:0000256" key="1">
    <source>
        <dbReference type="ARBA" id="ARBA00022490"/>
    </source>
</evidence>
<keyword evidence="1 4" id="KW-0963">Cytoplasm</keyword>
<evidence type="ECO:0000313" key="7">
    <source>
        <dbReference type="Proteomes" id="UP001642360"/>
    </source>
</evidence>
<evidence type="ECO:0000313" key="6">
    <source>
        <dbReference type="EMBL" id="CAK9146770.1"/>
    </source>
</evidence>
<dbReference type="InterPro" id="IPR041470">
    <property type="entry name" value="GCP_N"/>
</dbReference>
<keyword evidence="3 4" id="KW-0206">Cytoskeleton</keyword>
<dbReference type="EMBL" id="CAUOFW020001613">
    <property type="protein sequence ID" value="CAK9146770.1"/>
    <property type="molecule type" value="Genomic_DNA"/>
</dbReference>
<protein>
    <recommendedName>
        <fullName evidence="4">Gamma-tubulin complex component</fullName>
    </recommendedName>
</protein>